<dbReference type="EMBL" id="CADCTV010001097">
    <property type="protein sequence ID" value="CAA9378978.1"/>
    <property type="molecule type" value="Genomic_DNA"/>
</dbReference>
<evidence type="ECO:0000313" key="1">
    <source>
        <dbReference type="EMBL" id="CAA9378978.1"/>
    </source>
</evidence>
<sequence>PDWLDYRCADLVGFVPHVRGTPENGL</sequence>
<dbReference type="AlphaFoldDB" id="A0A6J4N6N8"/>
<protein>
    <submittedName>
        <fullName evidence="1">Uncharacterized protein</fullName>
    </submittedName>
</protein>
<feature type="non-terminal residue" evidence="1">
    <location>
        <position position="26"/>
    </location>
</feature>
<reference evidence="1" key="1">
    <citation type="submission" date="2020-02" db="EMBL/GenBank/DDBJ databases">
        <authorList>
            <person name="Meier V. D."/>
        </authorList>
    </citation>
    <scope>NUCLEOTIDE SEQUENCE</scope>
    <source>
        <strain evidence="1">AVDCRST_MAG89</strain>
    </source>
</reference>
<organism evidence="1">
    <name type="scientific">uncultured Gemmatimonadota bacterium</name>
    <dbReference type="NCBI Taxonomy" id="203437"/>
    <lineage>
        <taxon>Bacteria</taxon>
        <taxon>Pseudomonadati</taxon>
        <taxon>Gemmatimonadota</taxon>
        <taxon>environmental samples</taxon>
    </lineage>
</organism>
<name>A0A6J4N6N8_9BACT</name>
<gene>
    <name evidence="1" type="ORF">AVDCRST_MAG89-5225</name>
</gene>
<proteinExistence type="predicted"/>
<accession>A0A6J4N6N8</accession>
<feature type="non-terminal residue" evidence="1">
    <location>
        <position position="1"/>
    </location>
</feature>